<organism evidence="1 2">
    <name type="scientific">Parahaliea maris</name>
    <dbReference type="NCBI Taxonomy" id="2716870"/>
    <lineage>
        <taxon>Bacteria</taxon>
        <taxon>Pseudomonadati</taxon>
        <taxon>Pseudomonadota</taxon>
        <taxon>Gammaproteobacteria</taxon>
        <taxon>Cellvibrionales</taxon>
        <taxon>Halieaceae</taxon>
        <taxon>Parahaliea</taxon>
    </lineage>
</organism>
<dbReference type="AlphaFoldDB" id="A0A5C8ZT12"/>
<gene>
    <name evidence="1" type="ORF">FV139_17175</name>
</gene>
<proteinExistence type="predicted"/>
<evidence type="ECO:0000313" key="2">
    <source>
        <dbReference type="Proteomes" id="UP000321039"/>
    </source>
</evidence>
<dbReference type="Proteomes" id="UP000321039">
    <property type="component" value="Unassembled WGS sequence"/>
</dbReference>
<evidence type="ECO:0000313" key="1">
    <source>
        <dbReference type="EMBL" id="TXS90712.1"/>
    </source>
</evidence>
<dbReference type="RefSeq" id="WP_148069710.1">
    <property type="nucleotide sequence ID" value="NZ_VRZA01000007.1"/>
</dbReference>
<protein>
    <submittedName>
        <fullName evidence="1">Uncharacterized protein</fullName>
    </submittedName>
</protein>
<name>A0A5C8ZT12_9GAMM</name>
<reference evidence="1 2" key="1">
    <citation type="submission" date="2019-08" db="EMBL/GenBank/DDBJ databases">
        <title>Parahaliea maris sp. nov., isolated from the surface seawater.</title>
        <authorList>
            <person name="Liu Y."/>
        </authorList>
    </citation>
    <scope>NUCLEOTIDE SEQUENCE [LARGE SCALE GENOMIC DNA]</scope>
    <source>
        <strain evidence="1 2">HSLHS9</strain>
    </source>
</reference>
<dbReference type="EMBL" id="VRZA01000007">
    <property type="protein sequence ID" value="TXS90712.1"/>
    <property type="molecule type" value="Genomic_DNA"/>
</dbReference>
<sequence>MNKFLKIALGLVCFIGLVIGAVFFFTAGMVETADEFFAAVKRDDMKAAYSYLSEDFQASTSEAELAAYLAKNRLNQVSEASWGARSVESGRGNLKGSITTDAGGVVPVTLGFVKGDEGWRIYTIQKPASGIQQESGGPQVPGEEELVRLVDGSVQVFVQSVQERSMETFYDHVSRLWQDQFTVDKFDEAYAPFYAMDVDFSLLRTVSPVFTSAPTIDENGVLEISGYYPTQPQQFQFRQNYIYEGLSWKLVGLYASIQ</sequence>
<accession>A0A5C8ZT12</accession>
<comment type="caution">
    <text evidence="1">The sequence shown here is derived from an EMBL/GenBank/DDBJ whole genome shotgun (WGS) entry which is preliminary data.</text>
</comment>
<keyword evidence="2" id="KW-1185">Reference proteome</keyword>